<feature type="non-terminal residue" evidence="1">
    <location>
        <position position="1"/>
    </location>
</feature>
<dbReference type="EMBL" id="CAJVCH010571037">
    <property type="protein sequence ID" value="CAG7836462.1"/>
    <property type="molecule type" value="Genomic_DNA"/>
</dbReference>
<evidence type="ECO:0000313" key="2">
    <source>
        <dbReference type="Proteomes" id="UP000708208"/>
    </source>
</evidence>
<dbReference type="Proteomes" id="UP000708208">
    <property type="component" value="Unassembled WGS sequence"/>
</dbReference>
<keyword evidence="2" id="KW-1185">Reference proteome</keyword>
<proteinExistence type="predicted"/>
<name>A0A8J2LHK0_9HEXA</name>
<protein>
    <submittedName>
        <fullName evidence="1">Uncharacterized protein</fullName>
    </submittedName>
</protein>
<dbReference type="AlphaFoldDB" id="A0A8J2LHK0"/>
<evidence type="ECO:0000313" key="1">
    <source>
        <dbReference type="EMBL" id="CAG7836462.1"/>
    </source>
</evidence>
<sequence length="27" mass="2987">VVIPRTTKSKYIGEDSLSILEVELLPS</sequence>
<reference evidence="1" key="1">
    <citation type="submission" date="2021-06" db="EMBL/GenBank/DDBJ databases">
        <authorList>
            <person name="Hodson N. C."/>
            <person name="Mongue J. A."/>
            <person name="Jaron S. K."/>
        </authorList>
    </citation>
    <scope>NUCLEOTIDE SEQUENCE</scope>
</reference>
<organism evidence="1 2">
    <name type="scientific">Allacma fusca</name>
    <dbReference type="NCBI Taxonomy" id="39272"/>
    <lineage>
        <taxon>Eukaryota</taxon>
        <taxon>Metazoa</taxon>
        <taxon>Ecdysozoa</taxon>
        <taxon>Arthropoda</taxon>
        <taxon>Hexapoda</taxon>
        <taxon>Collembola</taxon>
        <taxon>Symphypleona</taxon>
        <taxon>Sminthuridae</taxon>
        <taxon>Allacma</taxon>
    </lineage>
</organism>
<accession>A0A8J2LHK0</accession>
<comment type="caution">
    <text evidence="1">The sequence shown here is derived from an EMBL/GenBank/DDBJ whole genome shotgun (WGS) entry which is preliminary data.</text>
</comment>
<gene>
    <name evidence="1" type="ORF">AFUS01_LOCUS45702</name>
</gene>